<dbReference type="AlphaFoldDB" id="A0A3N6RPZ0"/>
<reference evidence="1 2" key="1">
    <citation type="journal article" date="2018" name="ACS Chem. Biol.">
        <title>Ketoreductase domain dysfunction expands chemodiversity: malyngamide biosynthesis in the cyanobacterium Okeania hirsuta.</title>
        <authorList>
            <person name="Moss N.A."/>
            <person name="Leao T."/>
            <person name="Rankin M."/>
            <person name="McCullough T.M."/>
            <person name="Qu P."/>
            <person name="Korobeynikov A."/>
            <person name="Smith J.L."/>
            <person name="Gerwick L."/>
            <person name="Gerwick W.H."/>
        </authorList>
    </citation>
    <scope>NUCLEOTIDE SEQUENCE [LARGE SCALE GENOMIC DNA]</scope>
    <source>
        <strain evidence="1 2">PAB10Feb10-1</strain>
    </source>
</reference>
<dbReference type="EMBL" id="RCBY01000069">
    <property type="protein sequence ID" value="RQH43005.1"/>
    <property type="molecule type" value="Genomic_DNA"/>
</dbReference>
<evidence type="ECO:0008006" key="3">
    <source>
        <dbReference type="Google" id="ProtNLM"/>
    </source>
</evidence>
<proteinExistence type="predicted"/>
<name>A0A3N6RPZ0_9CYAN</name>
<keyword evidence="2" id="KW-1185">Reference proteome</keyword>
<evidence type="ECO:0000313" key="1">
    <source>
        <dbReference type="EMBL" id="RQH43005.1"/>
    </source>
</evidence>
<dbReference type="Proteomes" id="UP000269154">
    <property type="component" value="Unassembled WGS sequence"/>
</dbReference>
<gene>
    <name evidence="1" type="ORF">D5R40_14040</name>
</gene>
<dbReference type="RefSeq" id="WP_124145654.1">
    <property type="nucleotide sequence ID" value="NZ_CAWOLW010000656.1"/>
</dbReference>
<accession>A0A3N6RPZ0</accession>
<dbReference type="OrthoDB" id="423570at2"/>
<evidence type="ECO:0000313" key="2">
    <source>
        <dbReference type="Proteomes" id="UP000269154"/>
    </source>
</evidence>
<sequence>MDVKDLKFLLKLLSYKNYQVSFTKIQLESEMKVSEKNEICSRLCDRGLVKFTGEVTKINIAPQGKSLLNNKKAVNLLTTEELKVLKATAKAAISPAETGLDTSYRKAVITDLLQQGLIKVIDQKIKDVWLTEKGKQFLCQEYSSRSTAKEISLKMLSDYLDLMRTNCSLYFPKQEKQQFSKMPDQPTDSEILAVIRDLDQNLGTNNYLPIFHLRHKLQPPLSREELDLALYRLEKSDQIELSSLQEVSSYTPEQFEAGIPQDIGGSLFFIIPY</sequence>
<comment type="caution">
    <text evidence="1">The sequence shown here is derived from an EMBL/GenBank/DDBJ whole genome shotgun (WGS) entry which is preliminary data.</text>
</comment>
<protein>
    <recommendedName>
        <fullName evidence="3">Transcription factor RcaD</fullName>
    </recommendedName>
</protein>
<organism evidence="1 2">
    <name type="scientific">Okeania hirsuta</name>
    <dbReference type="NCBI Taxonomy" id="1458930"/>
    <lineage>
        <taxon>Bacteria</taxon>
        <taxon>Bacillati</taxon>
        <taxon>Cyanobacteriota</taxon>
        <taxon>Cyanophyceae</taxon>
        <taxon>Oscillatoriophycideae</taxon>
        <taxon>Oscillatoriales</taxon>
        <taxon>Microcoleaceae</taxon>
        <taxon>Okeania</taxon>
    </lineage>
</organism>